<protein>
    <submittedName>
        <fullName evidence="2">Uncharacterized protein</fullName>
    </submittedName>
</protein>
<keyword evidence="3" id="KW-1185">Reference proteome</keyword>
<feature type="region of interest" description="Disordered" evidence="1">
    <location>
        <begin position="36"/>
        <end position="67"/>
    </location>
</feature>
<reference evidence="2 3" key="1">
    <citation type="journal article" date="2006" name="Int. J. Syst. Evol. Microbiol.">
        <title>Dyella yeojuensis sp. nov., isolated from greenhouse soil in Korea.</title>
        <authorList>
            <person name="Kim B.Y."/>
            <person name="Weon H.Y."/>
            <person name="Lee K.H."/>
            <person name="Seok S.J."/>
            <person name="Kwon S.W."/>
            <person name="Go S.J."/>
            <person name="Stackebrandt E."/>
        </authorList>
    </citation>
    <scope>NUCLEOTIDE SEQUENCE [LARGE SCALE GENOMIC DNA]</scope>
    <source>
        <strain evidence="2 3">DSM 17673</strain>
    </source>
</reference>
<dbReference type="RefSeq" id="WP_166697944.1">
    <property type="nucleotide sequence ID" value="NZ_JAAQTL010000001.1"/>
</dbReference>
<sequence>MRELSLEELELVAGGVDTLNGISITDLQGFNVAPDNPYDPGSFPRPGPPGAWGETVGAAGSSGGGGGHVSGAATASHAIHHYVSPSGHSFSTHASLSASQISTAGQIIDYGIANYGTYGQYTGLAVNMAFAESSLGTIDNNPTHFGLYQYSHSTWNDRHAHLNIWSQADQIKAFYNDLQWYGQRYTHGHNQSLEIPWNVAFDAYVEIKHHAGAYSQDWNTPFVQEYYNKVKELGYGVQ</sequence>
<name>A0A7X5TP85_9GAMM</name>
<proteinExistence type="predicted"/>
<evidence type="ECO:0000313" key="3">
    <source>
        <dbReference type="Proteomes" id="UP000518878"/>
    </source>
</evidence>
<evidence type="ECO:0000313" key="2">
    <source>
        <dbReference type="EMBL" id="NID14222.1"/>
    </source>
</evidence>
<organism evidence="2 3">
    <name type="scientific">Luteibacter yeojuensis</name>
    <dbReference type="NCBI Taxonomy" id="345309"/>
    <lineage>
        <taxon>Bacteria</taxon>
        <taxon>Pseudomonadati</taxon>
        <taxon>Pseudomonadota</taxon>
        <taxon>Gammaproteobacteria</taxon>
        <taxon>Lysobacterales</taxon>
        <taxon>Rhodanobacteraceae</taxon>
        <taxon>Luteibacter</taxon>
    </lineage>
</organism>
<dbReference type="EMBL" id="JAAQTL010000001">
    <property type="protein sequence ID" value="NID14222.1"/>
    <property type="molecule type" value="Genomic_DNA"/>
</dbReference>
<comment type="caution">
    <text evidence="2">The sequence shown here is derived from an EMBL/GenBank/DDBJ whole genome shotgun (WGS) entry which is preliminary data.</text>
</comment>
<accession>A0A7X5TP85</accession>
<dbReference type="AlphaFoldDB" id="A0A7X5TP85"/>
<gene>
    <name evidence="2" type="ORF">HBF32_01910</name>
</gene>
<dbReference type="Proteomes" id="UP000518878">
    <property type="component" value="Unassembled WGS sequence"/>
</dbReference>
<evidence type="ECO:0000256" key="1">
    <source>
        <dbReference type="SAM" id="MobiDB-lite"/>
    </source>
</evidence>